<gene>
    <name evidence="1" type="ORF">PAL_GLEAN10009276</name>
</gene>
<protein>
    <submittedName>
        <fullName evidence="1">Uncharacterized protein</fullName>
    </submittedName>
</protein>
<dbReference type="EMBL" id="KB030552">
    <property type="protein sequence ID" value="ELK15173.1"/>
    <property type="molecule type" value="Genomic_DNA"/>
</dbReference>
<proteinExistence type="predicted"/>
<sequence>MKDGTDGTFLTVSRQSSHCPLEAQISHFSGLFNIQNLEEAEKRLLKSSVLPGYDPRIIVRSSEAPPKIRSLLNPRNGLFQSLFLMCTAEDVYP</sequence>
<evidence type="ECO:0000313" key="2">
    <source>
        <dbReference type="Proteomes" id="UP000010552"/>
    </source>
</evidence>
<dbReference type="AlphaFoldDB" id="L5KWI5"/>
<evidence type="ECO:0000313" key="1">
    <source>
        <dbReference type="EMBL" id="ELK15173.1"/>
    </source>
</evidence>
<accession>L5KWI5</accession>
<dbReference type="Proteomes" id="UP000010552">
    <property type="component" value="Unassembled WGS sequence"/>
</dbReference>
<keyword evidence="2" id="KW-1185">Reference proteome</keyword>
<organism evidence="1 2">
    <name type="scientific">Pteropus alecto</name>
    <name type="common">Black flying fox</name>
    <dbReference type="NCBI Taxonomy" id="9402"/>
    <lineage>
        <taxon>Eukaryota</taxon>
        <taxon>Metazoa</taxon>
        <taxon>Chordata</taxon>
        <taxon>Craniata</taxon>
        <taxon>Vertebrata</taxon>
        <taxon>Euteleostomi</taxon>
        <taxon>Mammalia</taxon>
        <taxon>Eutheria</taxon>
        <taxon>Laurasiatheria</taxon>
        <taxon>Chiroptera</taxon>
        <taxon>Yinpterochiroptera</taxon>
        <taxon>Pteropodoidea</taxon>
        <taxon>Pteropodidae</taxon>
        <taxon>Pteropodinae</taxon>
        <taxon>Pteropus</taxon>
    </lineage>
</organism>
<reference evidence="2" key="1">
    <citation type="journal article" date="2013" name="Science">
        <title>Comparative analysis of bat genomes provides insight into the evolution of flight and immunity.</title>
        <authorList>
            <person name="Zhang G."/>
            <person name="Cowled C."/>
            <person name="Shi Z."/>
            <person name="Huang Z."/>
            <person name="Bishop-Lilly K.A."/>
            <person name="Fang X."/>
            <person name="Wynne J.W."/>
            <person name="Xiong Z."/>
            <person name="Baker M.L."/>
            <person name="Zhao W."/>
            <person name="Tachedjian M."/>
            <person name="Zhu Y."/>
            <person name="Zhou P."/>
            <person name="Jiang X."/>
            <person name="Ng J."/>
            <person name="Yang L."/>
            <person name="Wu L."/>
            <person name="Xiao J."/>
            <person name="Feng Y."/>
            <person name="Chen Y."/>
            <person name="Sun X."/>
            <person name="Zhang Y."/>
            <person name="Marsh G.A."/>
            <person name="Crameri G."/>
            <person name="Broder C.C."/>
            <person name="Frey K.G."/>
            <person name="Wang L.F."/>
            <person name="Wang J."/>
        </authorList>
    </citation>
    <scope>NUCLEOTIDE SEQUENCE [LARGE SCALE GENOMIC DNA]</scope>
</reference>
<dbReference type="InParanoid" id="L5KWI5"/>
<name>L5KWI5_PTEAL</name>